<evidence type="ECO:0000313" key="1">
    <source>
        <dbReference type="EMBL" id="HAB2079182.1"/>
    </source>
</evidence>
<protein>
    <submittedName>
        <fullName evidence="1">Host cell division inhibitor Icd-like protein</fullName>
    </submittedName>
</protein>
<organism evidence="1">
    <name type="scientific">Salmonella enterica subsp. enterica serovar Give</name>
    <dbReference type="NCBI Taxonomy" id="46626"/>
    <lineage>
        <taxon>Bacteria</taxon>
        <taxon>Pseudomonadati</taxon>
        <taxon>Pseudomonadota</taxon>
        <taxon>Gammaproteobacteria</taxon>
        <taxon>Enterobacterales</taxon>
        <taxon>Enterobacteriaceae</taxon>
        <taxon>Salmonella</taxon>
    </lineage>
</organism>
<accession>A0A6X8MYK0</accession>
<gene>
    <name evidence="1" type="ORF">GB173_20635</name>
</gene>
<reference evidence="1" key="1">
    <citation type="journal article" date="2018" name="Genome Biol.">
        <title>SKESA: strategic k-mer extension for scrupulous assemblies.</title>
        <authorList>
            <person name="Souvorov A."/>
            <person name="Agarwala R."/>
            <person name="Lipman D.J."/>
        </authorList>
    </citation>
    <scope>NUCLEOTIDE SEQUENCE</scope>
    <source>
        <strain evidence="1">Salmonella enterica</strain>
    </source>
</reference>
<sequence>MAHKTKATGGGRQWIHTKLERITNNATFAAGGQCDQCAGLLVGCQPLGSMPSLRSLSRQAFFTHELKLPGPATSLICCNNVSSKRMFFFVLPERSNFGFTFSSCIGTYHRYKLKSNGTYHIKNTQPLNTAKPGSAGTLTGLLTTNDRKRIEVAMLNHTTHPQGRDSHNLNKYIWRFIALSTAQPRVITIEATSEQEARQQSPAGCVMVFAARIRQGGCHA</sequence>
<reference evidence="1" key="2">
    <citation type="submission" date="2019-10" db="EMBL/GenBank/DDBJ databases">
        <authorList>
            <consortium name="NCBI Pathogen Detection Project"/>
        </authorList>
    </citation>
    <scope>NUCLEOTIDE SEQUENCE</scope>
    <source>
        <strain evidence="1">Salmonella enterica</strain>
    </source>
</reference>
<dbReference type="AlphaFoldDB" id="A0A6X8MYK0"/>
<comment type="caution">
    <text evidence="1">The sequence shown here is derived from an EMBL/GenBank/DDBJ whole genome shotgun (WGS) entry which is preliminary data.</text>
</comment>
<name>A0A6X8MYK0_SALET</name>
<dbReference type="NCBIfam" id="NF033153">
    <property type="entry name" value="phage_ICD_like"/>
    <property type="match status" value="1"/>
</dbReference>
<proteinExistence type="predicted"/>
<dbReference type="EMBL" id="DAAFYW010000008">
    <property type="protein sequence ID" value="HAB2079182.1"/>
    <property type="molecule type" value="Genomic_DNA"/>
</dbReference>